<dbReference type="RefSeq" id="WP_140677747.1">
    <property type="nucleotide sequence ID" value="NZ_RCZA01000003.1"/>
</dbReference>
<gene>
    <name evidence="1" type="ORF">EAH74_09055</name>
</gene>
<proteinExistence type="predicted"/>
<sequence length="318" mass="35330">MNSISDQAKIYFMQISQKYVHRPREVHSYLKVTDPNTGEGLPDIKVLWRAQGATVPLQETLTKLDGWTRVSIEPAILGTLEISATLENKSIKSVSYESLPEAKIFIGSFCYEKPYFQVGKKTWVSAYVPSYFPNFRDYSTTWRYQNEAPVTIGFKSNYIDIPYTPTTQPLTDMANVDIKIVGGDGPEQETSTSLPFVPPSDDPIHKVAFEVNGISYAALSDVGLLPGSEYIIKIIALTGSSLKDQEVEVRYPYDYLQLDPEPGVLRKLVSELSWKVLAGKKSSEGCYPLIFSSPDVKGVTCIGTHSLSTPGNIRRIPG</sequence>
<evidence type="ECO:0000313" key="1">
    <source>
        <dbReference type="EMBL" id="TPG85418.1"/>
    </source>
</evidence>
<evidence type="ECO:0000313" key="2">
    <source>
        <dbReference type="Proteomes" id="UP000320914"/>
    </source>
</evidence>
<dbReference type="Proteomes" id="UP000320914">
    <property type="component" value="Unassembled WGS sequence"/>
</dbReference>
<organism evidence="1 2">
    <name type="scientific">Pseudomonas mandelii</name>
    <dbReference type="NCBI Taxonomy" id="75612"/>
    <lineage>
        <taxon>Bacteria</taxon>
        <taxon>Pseudomonadati</taxon>
        <taxon>Pseudomonadota</taxon>
        <taxon>Gammaproteobacteria</taxon>
        <taxon>Pseudomonadales</taxon>
        <taxon>Pseudomonadaceae</taxon>
        <taxon>Pseudomonas</taxon>
    </lineage>
</organism>
<name>A0A502IIY8_9PSED</name>
<protein>
    <submittedName>
        <fullName evidence="1">Uncharacterized protein</fullName>
    </submittedName>
</protein>
<dbReference type="AlphaFoldDB" id="A0A502IIY8"/>
<comment type="caution">
    <text evidence="1">The sequence shown here is derived from an EMBL/GenBank/DDBJ whole genome shotgun (WGS) entry which is preliminary data.</text>
</comment>
<accession>A0A502IIY8</accession>
<dbReference type="EMBL" id="RCZA01000003">
    <property type="protein sequence ID" value="TPG85418.1"/>
    <property type="molecule type" value="Genomic_DNA"/>
</dbReference>
<reference evidence="1 2" key="1">
    <citation type="journal article" date="2019" name="Environ. Microbiol.">
        <title>Species interactions and distinct microbial communities in high Arctic permafrost affected cryosols are associated with the CH4 and CO2 gas fluxes.</title>
        <authorList>
            <person name="Altshuler I."/>
            <person name="Hamel J."/>
            <person name="Turney S."/>
            <person name="Magnuson E."/>
            <person name="Levesque R."/>
            <person name="Greer C."/>
            <person name="Whyte L.G."/>
        </authorList>
    </citation>
    <scope>NUCLEOTIDE SEQUENCE [LARGE SCALE GENOMIC DNA]</scope>
    <source>
        <strain evidence="1 2">OWC5</strain>
    </source>
</reference>